<dbReference type="EMBL" id="MRWU01000002">
    <property type="protein sequence ID" value="OSX95427.1"/>
    <property type="molecule type" value="Genomic_DNA"/>
</dbReference>
<gene>
    <name evidence="3" type="ORF">AWW70_10405</name>
    <name evidence="5" type="ORF">BACWE_57110</name>
    <name evidence="6" type="ORF">I6G81_10520</name>
    <name evidence="2" type="ORF">III_03374</name>
    <name evidence="4" type="ORF">S3E15_01905</name>
</gene>
<sequence length="101" mass="11337">MKLLIGTLPIVLSFIFYLFALHPKIRIVLHISAYLALYVLGTIISINIYDVLIQNLVFMTSIHGILLNPLFLLAGAYIGIYTLYLILSQIITKLMNSKNGV</sequence>
<evidence type="ECO:0000313" key="8">
    <source>
        <dbReference type="Proteomes" id="UP000065797"/>
    </source>
</evidence>
<keyword evidence="1" id="KW-0472">Membrane</keyword>
<reference evidence="3 8" key="2">
    <citation type="submission" date="2016-01" db="EMBL/GenBank/DDBJ databases">
        <authorList>
            <person name="McClelland M."/>
            <person name="Jain A."/>
            <person name="Saraogi P."/>
            <person name="Mendelson R."/>
            <person name="Westerman R."/>
            <person name="SanMiguel P."/>
            <person name="Csonka L."/>
        </authorList>
    </citation>
    <scope>NUCLEOTIDE SEQUENCE [LARGE SCALE GENOMIC DNA]</scope>
    <source>
        <strain evidence="3 8">PE8-15</strain>
    </source>
</reference>
<dbReference type="Proteomes" id="UP000596196">
    <property type="component" value="Chromosome"/>
</dbReference>
<reference evidence="2 7" key="1">
    <citation type="submission" date="2012-04" db="EMBL/GenBank/DDBJ databases">
        <title>The Genome Sequence of Bacillus cereus VD078.</title>
        <authorList>
            <consortium name="The Broad Institute Genome Sequencing Platform"/>
            <consortium name="The Broad Institute Genome Sequencing Center for Infectious Disease"/>
            <person name="Feldgarden M."/>
            <person name="Van der Auwera G.A."/>
            <person name="Mahillon J."/>
            <person name="Duprez V."/>
            <person name="Timmery S."/>
            <person name="Mattelet C."/>
            <person name="Dierick K."/>
            <person name="Sun M."/>
            <person name="Yu Z."/>
            <person name="Zhu L."/>
            <person name="Hu X."/>
            <person name="Shank E.B."/>
            <person name="Swiecicka I."/>
            <person name="Hansen B.M."/>
            <person name="Andrup L."/>
            <person name="Young S.K."/>
            <person name="Zeng Q."/>
            <person name="Gargeya S."/>
            <person name="Fitzgerald M."/>
            <person name="Haas B."/>
            <person name="Abouelleil A."/>
            <person name="Alvarado L."/>
            <person name="Arachchi H.M."/>
            <person name="Berlin A."/>
            <person name="Chapman S.B."/>
            <person name="Goldberg J."/>
            <person name="Griggs A."/>
            <person name="Gujja S."/>
            <person name="Hansen M."/>
            <person name="Howarth C."/>
            <person name="Imamovic A."/>
            <person name="Larimer J."/>
            <person name="McCowen C."/>
            <person name="Montmayeur A."/>
            <person name="Murphy C."/>
            <person name="Neiman D."/>
            <person name="Pearson M."/>
            <person name="Priest M."/>
            <person name="Roberts A."/>
            <person name="Saif S."/>
            <person name="Shea T."/>
            <person name="Sisk P."/>
            <person name="Sykes S."/>
            <person name="Wortman J."/>
            <person name="Nusbaum C."/>
            <person name="Birren B."/>
        </authorList>
    </citation>
    <scope>NUCLEOTIDE SEQUENCE [LARGE SCALE GENOMIC DNA]</scope>
    <source>
        <strain evidence="2 7">VD078</strain>
    </source>
</reference>
<accession>J8IKU6</accession>
<dbReference type="RefSeq" id="WP_002127010.1">
    <property type="nucleotide sequence ID" value="NZ_CM125442.1"/>
</dbReference>
<evidence type="ECO:0000256" key="1">
    <source>
        <dbReference type="SAM" id="Phobius"/>
    </source>
</evidence>
<evidence type="ECO:0000313" key="4">
    <source>
        <dbReference type="EMBL" id="OSX95427.1"/>
    </source>
</evidence>
<evidence type="ECO:0000313" key="3">
    <source>
        <dbReference type="EMBL" id="KWU65374.1"/>
    </source>
</evidence>
<organism evidence="3 8">
    <name type="scientific">Bacillus mycoides</name>
    <dbReference type="NCBI Taxonomy" id="1405"/>
    <lineage>
        <taxon>Bacteria</taxon>
        <taxon>Bacillati</taxon>
        <taxon>Bacillota</taxon>
        <taxon>Bacilli</taxon>
        <taxon>Bacillales</taxon>
        <taxon>Bacillaceae</taxon>
        <taxon>Bacillus</taxon>
        <taxon>Bacillus cereus group</taxon>
    </lineage>
</organism>
<evidence type="ECO:0000313" key="2">
    <source>
        <dbReference type="EMBL" id="EJR39110.1"/>
    </source>
</evidence>
<reference evidence="6 11" key="5">
    <citation type="submission" date="2020-12" db="EMBL/GenBank/DDBJ databases">
        <title>FDA dAtabase for Regulatory Grade micrObial Sequences (FDA-ARGOS): Supporting development and validation of Infectious Disease Dx tests.</title>
        <authorList>
            <person name="Nelson B."/>
            <person name="Plummer A."/>
            <person name="Tallon L."/>
            <person name="Sadzewicz L."/>
            <person name="Zhao X."/>
            <person name="Boylan J."/>
            <person name="Ott S."/>
            <person name="Bowen H."/>
            <person name="Vavikolanu K."/>
            <person name="Mehta A."/>
            <person name="Aluvathingal J."/>
            <person name="Nadendla S."/>
            <person name="Myers T."/>
            <person name="Yan Y."/>
            <person name="Sichtig H."/>
        </authorList>
    </citation>
    <scope>NUCLEOTIDE SEQUENCE [LARGE SCALE GENOMIC DNA]</scope>
    <source>
        <strain evidence="6 11">FDAARGOS_924</strain>
    </source>
</reference>
<evidence type="ECO:0000313" key="9">
    <source>
        <dbReference type="Proteomes" id="UP000194131"/>
    </source>
</evidence>
<dbReference type="EMBL" id="MKZQ01000090">
    <property type="protein sequence ID" value="PJN60939.1"/>
    <property type="molecule type" value="Genomic_DNA"/>
</dbReference>
<keyword evidence="1" id="KW-1133">Transmembrane helix</keyword>
<keyword evidence="11" id="KW-1185">Reference proteome</keyword>
<protein>
    <submittedName>
        <fullName evidence="3">Uncharacterized protein</fullName>
    </submittedName>
</protein>
<reference evidence="5 10" key="3">
    <citation type="submission" date="2016-10" db="EMBL/GenBank/DDBJ databases">
        <title>Genome Sequence of Bacillus weihenstephanensis GM6LP.</title>
        <authorList>
            <person name="Poehlein A."/>
            <person name="Wemheuer F."/>
            <person name="Hollensteiner J."/>
            <person name="Wemheuer B."/>
        </authorList>
    </citation>
    <scope>NUCLEOTIDE SEQUENCE [LARGE SCALE GENOMIC DNA]</scope>
    <source>
        <strain evidence="5 10">GM6LP</strain>
    </source>
</reference>
<dbReference type="Proteomes" id="UP000006976">
    <property type="component" value="Unassembled WGS sequence"/>
</dbReference>
<accession>A0A084J6X9</accession>
<evidence type="ECO:0000313" key="5">
    <source>
        <dbReference type="EMBL" id="PJN60939.1"/>
    </source>
</evidence>
<dbReference type="Proteomes" id="UP000194131">
    <property type="component" value="Unassembled WGS sequence"/>
</dbReference>
<evidence type="ECO:0000313" key="10">
    <source>
        <dbReference type="Proteomes" id="UP000236165"/>
    </source>
</evidence>
<feature type="transmembrane region" description="Helical" evidence="1">
    <location>
        <begin position="34"/>
        <end position="53"/>
    </location>
</feature>
<evidence type="ECO:0000313" key="11">
    <source>
        <dbReference type="Proteomes" id="UP000596196"/>
    </source>
</evidence>
<dbReference type="EMBL" id="CP065877">
    <property type="protein sequence ID" value="QQA17857.1"/>
    <property type="molecule type" value="Genomic_DNA"/>
</dbReference>
<dbReference type="EMBL" id="LRPH01000038">
    <property type="protein sequence ID" value="KWU65374.1"/>
    <property type="molecule type" value="Genomic_DNA"/>
</dbReference>
<dbReference type="Proteomes" id="UP000236165">
    <property type="component" value="Unassembled WGS sequence"/>
</dbReference>
<keyword evidence="1" id="KW-0812">Transmembrane</keyword>
<dbReference type="Proteomes" id="UP000065797">
    <property type="component" value="Unassembled WGS sequence"/>
</dbReference>
<proteinExistence type="predicted"/>
<reference evidence="4 9" key="4">
    <citation type="submission" date="2016-12" db="EMBL/GenBank/DDBJ databases">
        <title>Genome Sequences of Twelve Sporeforming Bacillus Species Isolated from Foods.</title>
        <authorList>
            <person name="De Jong A."/>
            <person name="Holsappel S."/>
            <person name="Kuipers O.P."/>
        </authorList>
    </citation>
    <scope>NUCLEOTIDE SEQUENCE [LARGE SCALE GENOMIC DNA]</scope>
    <source>
        <strain evidence="4 9">S3E15</strain>
    </source>
</reference>
<evidence type="ECO:0000313" key="7">
    <source>
        <dbReference type="Proteomes" id="UP000006976"/>
    </source>
</evidence>
<dbReference type="PATRIC" id="fig|1405.16.peg.4847"/>
<feature type="transmembrane region" description="Helical" evidence="1">
    <location>
        <begin position="6"/>
        <end position="22"/>
    </location>
</feature>
<dbReference type="EMBL" id="AHEV01000021">
    <property type="protein sequence ID" value="EJR39110.1"/>
    <property type="molecule type" value="Genomic_DNA"/>
</dbReference>
<accession>A0A0B5S401</accession>
<name>A0A0B5S401_BACMY</name>
<evidence type="ECO:0000313" key="6">
    <source>
        <dbReference type="EMBL" id="QQA17857.1"/>
    </source>
</evidence>
<dbReference type="KEGG" id="bmyo:BG05_3925"/>
<feature type="transmembrane region" description="Helical" evidence="1">
    <location>
        <begin position="65"/>
        <end position="87"/>
    </location>
</feature>
<dbReference type="AlphaFoldDB" id="A0A0B5S401"/>